<feature type="region of interest" description="Disordered" evidence="1">
    <location>
        <begin position="1"/>
        <end position="183"/>
    </location>
</feature>
<feature type="compositionally biased region" description="Basic residues" evidence="1">
    <location>
        <begin position="70"/>
        <end position="103"/>
    </location>
</feature>
<feature type="compositionally biased region" description="Low complexity" evidence="1">
    <location>
        <begin position="1"/>
        <end position="14"/>
    </location>
</feature>
<evidence type="ECO:0000313" key="2">
    <source>
        <dbReference type="EMBL" id="CAI4013254.1"/>
    </source>
</evidence>
<dbReference type="SUPFAM" id="SSF53335">
    <property type="entry name" value="S-adenosyl-L-methionine-dependent methyltransferases"/>
    <property type="match status" value="1"/>
</dbReference>
<proteinExistence type="predicted"/>
<protein>
    <submittedName>
        <fullName evidence="2">Uncharacterized protein</fullName>
    </submittedName>
</protein>
<comment type="caution">
    <text evidence="2">The sequence shown here is derived from an EMBL/GenBank/DDBJ whole genome shotgun (WGS) entry which is preliminary data.</text>
</comment>
<sequence length="758" mass="82956">MAKTKASRSAAAGKSKAKGRKRQKASHASADGAKVSDGFPEQKKDDEQHHAEGNAPSSGDDGTAGEAVAKKKKVNSKRPRASKSAGKKAPKAKAKARSGRKKKADADENPFLQPPPPGQQCISLSTSGLEVTEPKPSVEGEDDPTDADRDRDQEDPTRSKKSPVSSSSSSSTSSESQKSPEKSCLQFEKVGLSDDEVTEWVDKNGDVYVRHGDFDSEATLVTSEIDHEAVTDLRSMFSFAERSVKRIYSHFGRDKFENLVANTDDLVLLSLYAGLGGAELSLGMLHKSVTKELKHLHDKDDFLWMESPKKPFFFASCDVDGACQKVLDQHKDPSVYIVADILDFIKPETLAHMENLVATAKKELAALKGQEKAQAKAHAKTMAKAKGQKVRGRGRGQKSRAKPRKSDVDAVPSDGSESCEDGGGDDGGPSAMNPLKDIGEKLLTELLACLEDECAFRKFVPVKGGKTMQMQNLRAVVKRLIMMQGSVCKDWSSMNQSRQELLGTYILPFACSLGLARFLSPMAFLHECTRLFRPAILQKVFPEFSLHHSLLDPQDFGFPVRRSRAYTALVRPDYVMTIPSDQIKRLFSPCRLNCGIFFQATDEEVGDMKRSMAAVRLKPQSSSFRELLPPQSQVNLLQIERMPWVQAALGKTQEVGCNLDQDPSFAEHCGTILPVVLASVSNMYGCLRERVMHPNELLLAQGIPVYPDVAAAAGFEDGVPVNFKGVSDAQKRRMAGNSFQQACSNGLMTFVLASMHKK</sequence>
<dbReference type="OrthoDB" id="437158at2759"/>
<dbReference type="EMBL" id="CAMXCT010005779">
    <property type="protein sequence ID" value="CAI4013254.1"/>
    <property type="molecule type" value="Genomic_DNA"/>
</dbReference>
<feature type="compositionally biased region" description="Basic residues" evidence="1">
    <location>
        <begin position="15"/>
        <end position="25"/>
    </location>
</feature>
<feature type="compositionally biased region" description="Polar residues" evidence="1">
    <location>
        <begin position="120"/>
        <end position="129"/>
    </location>
</feature>
<dbReference type="EMBL" id="CAMXCT020005779">
    <property type="protein sequence ID" value="CAL1166629.1"/>
    <property type="molecule type" value="Genomic_DNA"/>
</dbReference>
<name>A0A9P1DMU2_9DINO</name>
<dbReference type="AlphaFoldDB" id="A0A9P1DMU2"/>
<accession>A0A9P1DMU2</accession>
<reference evidence="3" key="2">
    <citation type="submission" date="2024-04" db="EMBL/GenBank/DDBJ databases">
        <authorList>
            <person name="Chen Y."/>
            <person name="Shah S."/>
            <person name="Dougan E. K."/>
            <person name="Thang M."/>
            <person name="Chan C."/>
        </authorList>
    </citation>
    <scope>NUCLEOTIDE SEQUENCE [LARGE SCALE GENOMIC DNA]</scope>
</reference>
<feature type="compositionally biased region" description="Basic and acidic residues" evidence="1">
    <location>
        <begin position="40"/>
        <end position="52"/>
    </location>
</feature>
<feature type="compositionally biased region" description="Basic and acidic residues" evidence="1">
    <location>
        <begin position="146"/>
        <end position="158"/>
    </location>
</feature>
<dbReference type="EMBL" id="CAMXCT030005779">
    <property type="protein sequence ID" value="CAL4800566.1"/>
    <property type="molecule type" value="Genomic_DNA"/>
</dbReference>
<reference evidence="2" key="1">
    <citation type="submission" date="2022-10" db="EMBL/GenBank/DDBJ databases">
        <authorList>
            <person name="Chen Y."/>
            <person name="Dougan E. K."/>
            <person name="Chan C."/>
            <person name="Rhodes N."/>
            <person name="Thang M."/>
        </authorList>
    </citation>
    <scope>NUCLEOTIDE SEQUENCE</scope>
</reference>
<feature type="compositionally biased region" description="Basic residues" evidence="1">
    <location>
        <begin position="382"/>
        <end position="403"/>
    </location>
</feature>
<feature type="compositionally biased region" description="Low complexity" evidence="1">
    <location>
        <begin position="162"/>
        <end position="177"/>
    </location>
</feature>
<organism evidence="2">
    <name type="scientific">Cladocopium goreaui</name>
    <dbReference type="NCBI Taxonomy" id="2562237"/>
    <lineage>
        <taxon>Eukaryota</taxon>
        <taxon>Sar</taxon>
        <taxon>Alveolata</taxon>
        <taxon>Dinophyceae</taxon>
        <taxon>Suessiales</taxon>
        <taxon>Symbiodiniaceae</taxon>
        <taxon>Cladocopium</taxon>
    </lineage>
</organism>
<keyword evidence="4" id="KW-1185">Reference proteome</keyword>
<gene>
    <name evidence="2" type="ORF">C1SCF055_LOCUS38244</name>
</gene>
<evidence type="ECO:0000313" key="4">
    <source>
        <dbReference type="Proteomes" id="UP001152797"/>
    </source>
</evidence>
<dbReference type="InterPro" id="IPR029063">
    <property type="entry name" value="SAM-dependent_MTases_sf"/>
</dbReference>
<dbReference type="Proteomes" id="UP001152797">
    <property type="component" value="Unassembled WGS sequence"/>
</dbReference>
<evidence type="ECO:0000256" key="1">
    <source>
        <dbReference type="SAM" id="MobiDB-lite"/>
    </source>
</evidence>
<evidence type="ECO:0000313" key="3">
    <source>
        <dbReference type="EMBL" id="CAL1166629.1"/>
    </source>
</evidence>
<feature type="region of interest" description="Disordered" evidence="1">
    <location>
        <begin position="382"/>
        <end position="434"/>
    </location>
</feature>